<name>A0ABT1MIN7_9BACT</name>
<evidence type="ECO:0000256" key="11">
    <source>
        <dbReference type="RuleBase" id="RU003357"/>
    </source>
</evidence>
<dbReference type="InterPro" id="IPR012910">
    <property type="entry name" value="Plug_dom"/>
</dbReference>
<dbReference type="Pfam" id="PF00593">
    <property type="entry name" value="TonB_dep_Rec_b-barrel"/>
    <property type="match status" value="1"/>
</dbReference>
<dbReference type="PROSITE" id="PS52016">
    <property type="entry name" value="TONB_DEPENDENT_REC_3"/>
    <property type="match status" value="1"/>
</dbReference>
<dbReference type="InterPro" id="IPR000531">
    <property type="entry name" value="Beta-barrel_TonB"/>
</dbReference>
<organism evidence="14 15">
    <name type="scientific">Coprobacter tertius</name>
    <dbReference type="NCBI Taxonomy" id="2944915"/>
    <lineage>
        <taxon>Bacteria</taxon>
        <taxon>Pseudomonadati</taxon>
        <taxon>Bacteroidota</taxon>
        <taxon>Bacteroidia</taxon>
        <taxon>Bacteroidales</taxon>
        <taxon>Barnesiellaceae</taxon>
        <taxon>Coprobacter</taxon>
    </lineage>
</organism>
<keyword evidence="15" id="KW-1185">Reference proteome</keyword>
<evidence type="ECO:0000256" key="6">
    <source>
        <dbReference type="ARBA" id="ARBA00023077"/>
    </source>
</evidence>
<evidence type="ECO:0000256" key="4">
    <source>
        <dbReference type="ARBA" id="ARBA00022692"/>
    </source>
</evidence>
<comment type="caution">
    <text evidence="14">The sequence shown here is derived from an EMBL/GenBank/DDBJ whole genome shotgun (WGS) entry which is preliminary data.</text>
</comment>
<accession>A0ABT1MIN7</accession>
<evidence type="ECO:0000256" key="9">
    <source>
        <dbReference type="ARBA" id="ARBA00023237"/>
    </source>
</evidence>
<comment type="subcellular location">
    <subcellularLocation>
        <location evidence="1 10">Cell outer membrane</location>
        <topology evidence="1 10">Multi-pass membrane protein</topology>
    </subcellularLocation>
</comment>
<keyword evidence="6 11" id="KW-0798">TonB box</keyword>
<dbReference type="EMBL" id="JANDHW010000010">
    <property type="protein sequence ID" value="MCP9612477.1"/>
    <property type="molecule type" value="Genomic_DNA"/>
</dbReference>
<keyword evidence="5" id="KW-0732">Signal</keyword>
<evidence type="ECO:0000313" key="14">
    <source>
        <dbReference type="EMBL" id="MCP9612477.1"/>
    </source>
</evidence>
<evidence type="ECO:0000313" key="15">
    <source>
        <dbReference type="Proteomes" id="UP001205603"/>
    </source>
</evidence>
<dbReference type="PANTHER" id="PTHR30069">
    <property type="entry name" value="TONB-DEPENDENT OUTER MEMBRANE RECEPTOR"/>
    <property type="match status" value="1"/>
</dbReference>
<dbReference type="Gene3D" id="2.170.130.10">
    <property type="entry name" value="TonB-dependent receptor, plug domain"/>
    <property type="match status" value="1"/>
</dbReference>
<reference evidence="14 15" key="1">
    <citation type="submission" date="2022-07" db="EMBL/GenBank/DDBJ databases">
        <title>Fecal culturing of patients with breast cancer.</title>
        <authorList>
            <person name="Teng N.M.Y."/>
            <person name="Kiu R."/>
            <person name="Evans R."/>
            <person name="Baker D.J."/>
            <person name="Zenner C."/>
            <person name="Robinson S.D."/>
            <person name="Hall L.J."/>
        </authorList>
    </citation>
    <scope>NUCLEOTIDE SEQUENCE [LARGE SCALE GENOMIC DNA]</scope>
    <source>
        <strain evidence="14 15">LH1063</strain>
    </source>
</reference>
<evidence type="ECO:0000256" key="10">
    <source>
        <dbReference type="PROSITE-ProRule" id="PRU01360"/>
    </source>
</evidence>
<keyword evidence="3 10" id="KW-1134">Transmembrane beta strand</keyword>
<keyword evidence="4 10" id="KW-0812">Transmembrane</keyword>
<comment type="similarity">
    <text evidence="10 11">Belongs to the TonB-dependent receptor family.</text>
</comment>
<evidence type="ECO:0000256" key="1">
    <source>
        <dbReference type="ARBA" id="ARBA00004571"/>
    </source>
</evidence>
<evidence type="ECO:0000256" key="3">
    <source>
        <dbReference type="ARBA" id="ARBA00022452"/>
    </source>
</evidence>
<feature type="domain" description="TonB-dependent receptor-like beta-barrel" evidence="12">
    <location>
        <begin position="194"/>
        <end position="642"/>
    </location>
</feature>
<sequence length="668" mass="77181">MRNFYKHKILSVTVSFLYLFPVFSQNRLDSIQHLPDVTITAKTFKEVIPSQKLSGKELEKLNSQSVADALRYFSGVQLKDYGGVGGIKTVNIRSMGSQHVGVFYDGIQISNAQNGQVDLGMFSLDNIEEISLYNGQKSEIFQPAKDFASGGAIYLRSRKPRFTEGKTTHLKATLKAGSFDVINPSLLFEYKISPQINTSFSAEWLNASGKYKFRYRRVNPAGEIAYDTTATRQNGDINATRLEAGLFGTIKDGTWQARFYNYNSERGIPGAIVNNVWRRGERIWDTNSFMQGTVQKEFTHRYKSMLNVKYAFYRTHYVNNDDKLIQVDNLYKQKEIYLSSANVYTILPQWDVSVSYDFQWNELRSDMRDFVYPTRYTHLLAAATSYTWGPLKVLGSCLGSFVKDRIREIESPKPKRIVSPSAYLSVKPFSRPELYIRAFYKKSFRMPTFNDLYYADMGNSKLNPENATQYDIGITYSKNWDDGFFRTFSIQTDGYYNSIKNKIIAYPKGQQFRWTILNLGKVDINGIDISAQTTCSPINRLFITLKGQYTYQKAIDVTDPSDNYYRDQIPYIPWHSGSAVLQAAYRGWYANYSFIYVGERYNQQENIRYNYTQPWYTSDISLIKEFHLKFGTLKAAIEVNNLLSQDYDVILNYPMPKRNYKFTLSIEI</sequence>
<proteinExistence type="inferred from homology"/>
<keyword evidence="2 10" id="KW-0813">Transport</keyword>
<dbReference type="RefSeq" id="WP_255027790.1">
    <property type="nucleotide sequence ID" value="NZ_JANDHW010000010.1"/>
</dbReference>
<evidence type="ECO:0000256" key="7">
    <source>
        <dbReference type="ARBA" id="ARBA00023136"/>
    </source>
</evidence>
<keyword evidence="9 10" id="KW-0998">Cell outer membrane</keyword>
<gene>
    <name evidence="14" type="ORF">NMU02_10280</name>
</gene>
<evidence type="ECO:0000256" key="5">
    <source>
        <dbReference type="ARBA" id="ARBA00022729"/>
    </source>
</evidence>
<protein>
    <submittedName>
        <fullName evidence="14">TonB-dependent receptor</fullName>
    </submittedName>
</protein>
<dbReference type="InterPro" id="IPR037066">
    <property type="entry name" value="Plug_dom_sf"/>
</dbReference>
<feature type="domain" description="TonB-dependent receptor plug" evidence="13">
    <location>
        <begin position="50"/>
        <end position="138"/>
    </location>
</feature>
<dbReference type="PANTHER" id="PTHR30069:SF29">
    <property type="entry name" value="HEMOGLOBIN AND HEMOGLOBIN-HAPTOGLOBIN-BINDING PROTEIN 1-RELATED"/>
    <property type="match status" value="1"/>
</dbReference>
<evidence type="ECO:0000256" key="2">
    <source>
        <dbReference type="ARBA" id="ARBA00022448"/>
    </source>
</evidence>
<evidence type="ECO:0000259" key="12">
    <source>
        <dbReference type="Pfam" id="PF00593"/>
    </source>
</evidence>
<dbReference type="InterPro" id="IPR039426">
    <property type="entry name" value="TonB-dep_rcpt-like"/>
</dbReference>
<dbReference type="Proteomes" id="UP001205603">
    <property type="component" value="Unassembled WGS sequence"/>
</dbReference>
<dbReference type="Pfam" id="PF07715">
    <property type="entry name" value="Plug"/>
    <property type="match status" value="1"/>
</dbReference>
<keyword evidence="7 10" id="KW-0472">Membrane</keyword>
<dbReference type="Gene3D" id="2.40.170.20">
    <property type="entry name" value="TonB-dependent receptor, beta-barrel domain"/>
    <property type="match status" value="1"/>
</dbReference>
<keyword evidence="8 14" id="KW-0675">Receptor</keyword>
<dbReference type="SUPFAM" id="SSF56935">
    <property type="entry name" value="Porins"/>
    <property type="match status" value="1"/>
</dbReference>
<evidence type="ECO:0000256" key="8">
    <source>
        <dbReference type="ARBA" id="ARBA00023170"/>
    </source>
</evidence>
<dbReference type="InterPro" id="IPR036942">
    <property type="entry name" value="Beta-barrel_TonB_sf"/>
</dbReference>
<evidence type="ECO:0000259" key="13">
    <source>
        <dbReference type="Pfam" id="PF07715"/>
    </source>
</evidence>